<gene>
    <name evidence="12 16" type="primary">E2</name>
</gene>
<evidence type="ECO:0000256" key="8">
    <source>
        <dbReference type="ARBA" id="ARBA00023015"/>
    </source>
</evidence>
<organism evidence="16">
    <name type="scientific">Human papillomavirus</name>
    <dbReference type="NCBI Taxonomy" id="10566"/>
    <lineage>
        <taxon>Viruses</taxon>
        <taxon>Monodnaviria</taxon>
        <taxon>Shotokuvirae</taxon>
        <taxon>Cossaviricota</taxon>
        <taxon>Papovaviricetes</taxon>
        <taxon>Zurhausenvirales</taxon>
        <taxon>Papillomaviridae</taxon>
    </lineage>
</organism>
<comment type="similarity">
    <text evidence="12">Belongs to the papillomaviridae E2 protein family.</text>
</comment>
<dbReference type="Pfam" id="PF00511">
    <property type="entry name" value="PPV_E2_C"/>
    <property type="match status" value="1"/>
</dbReference>
<keyword evidence="10 12" id="KW-0010">Activator</keyword>
<dbReference type="InterPro" id="IPR033668">
    <property type="entry name" value="Reg_prot_E2"/>
</dbReference>
<accession>A0A220QRT5</accession>
<evidence type="ECO:0000259" key="15">
    <source>
        <dbReference type="Pfam" id="PF00511"/>
    </source>
</evidence>
<protein>
    <recommendedName>
        <fullName evidence="12">Regulatory protein E2</fullName>
    </recommendedName>
</protein>
<keyword evidence="7 12" id="KW-0235">DNA replication</keyword>
<dbReference type="GO" id="GO:0006275">
    <property type="term" value="P:regulation of DNA replication"/>
    <property type="evidence" value="ECO:0007669"/>
    <property type="project" value="UniProtKB-UniRule"/>
</dbReference>
<name>A0A220QRT5_9PAPI</name>
<dbReference type="GO" id="GO:0039693">
    <property type="term" value="P:viral DNA genome replication"/>
    <property type="evidence" value="ECO:0007669"/>
    <property type="project" value="UniProtKB-UniRule"/>
</dbReference>
<comment type="similarity">
    <text evidence="2">Belongs to the papillomaviridae E8^E2C protein family.</text>
</comment>
<feature type="region of interest" description="DNA-binding domain" evidence="12">
    <location>
        <begin position="316"/>
        <end position="397"/>
    </location>
</feature>
<keyword evidence="4 12" id="KW-0244">Early protein</keyword>
<dbReference type="InterPro" id="IPR042503">
    <property type="entry name" value="Regulatory_protein_E2_N_1"/>
</dbReference>
<comment type="PTM">
    <text evidence="12">Phosphorylated.</text>
</comment>
<evidence type="ECO:0000256" key="5">
    <source>
        <dbReference type="ARBA" id="ARBA00022553"/>
    </source>
</evidence>
<keyword evidence="11 12" id="KW-0804">Transcription</keyword>
<dbReference type="Gene3D" id="3.30.70.330">
    <property type="match status" value="1"/>
</dbReference>
<keyword evidence="8 12" id="KW-0805">Transcription regulation</keyword>
<evidence type="ECO:0000256" key="13">
    <source>
        <dbReference type="SAM" id="MobiDB-lite"/>
    </source>
</evidence>
<keyword evidence="6 12" id="KW-1048">Host nucleus</keyword>
<evidence type="ECO:0000259" key="14">
    <source>
        <dbReference type="Pfam" id="PF00508"/>
    </source>
</evidence>
<dbReference type="GO" id="GO:0000166">
    <property type="term" value="F:nucleotide binding"/>
    <property type="evidence" value="ECO:0007669"/>
    <property type="project" value="UniProtKB-UniRule"/>
</dbReference>
<dbReference type="Gene3D" id="1.10.287.30">
    <property type="entry name" value="E2 (early) protein, N terminal domain, subdomain 1"/>
    <property type="match status" value="1"/>
</dbReference>
<dbReference type="Pfam" id="PF00508">
    <property type="entry name" value="PPV_E2_N"/>
    <property type="match status" value="1"/>
</dbReference>
<feature type="domain" description="Papillomavirus E2 N-terminal" evidence="14">
    <location>
        <begin position="8"/>
        <end position="203"/>
    </location>
</feature>
<dbReference type="EMBL" id="MF356498">
    <property type="protein sequence ID" value="ASK07869.1"/>
    <property type="molecule type" value="Genomic_DNA"/>
</dbReference>
<dbReference type="InterPro" id="IPR001866">
    <property type="entry name" value="PPV_E2_N"/>
</dbReference>
<evidence type="ECO:0000256" key="12">
    <source>
        <dbReference type="HAMAP-Rule" id="MF_04001"/>
    </source>
</evidence>
<dbReference type="GO" id="GO:0042025">
    <property type="term" value="C:host cell nucleus"/>
    <property type="evidence" value="ECO:0007669"/>
    <property type="project" value="UniProtKB-SubCell"/>
</dbReference>
<dbReference type="InterPro" id="IPR000427">
    <property type="entry name" value="Papillomavirus_E2_C"/>
</dbReference>
<dbReference type="GO" id="GO:0003677">
    <property type="term" value="F:DNA binding"/>
    <property type="evidence" value="ECO:0007669"/>
    <property type="project" value="UniProtKB-UniRule"/>
</dbReference>
<dbReference type="SUPFAM" id="SSF51332">
    <property type="entry name" value="E2 regulatory, transactivation domain"/>
    <property type="match status" value="1"/>
</dbReference>
<dbReference type="GO" id="GO:0003700">
    <property type="term" value="F:DNA-binding transcription factor activity"/>
    <property type="evidence" value="ECO:0007669"/>
    <property type="project" value="UniProtKB-UniRule"/>
</dbReference>
<evidence type="ECO:0000256" key="10">
    <source>
        <dbReference type="ARBA" id="ARBA00023159"/>
    </source>
</evidence>
<comment type="function">
    <text evidence="12">Plays a role in the initiation of viral DNA replication. A dimer of E2 interacts with a dimer of E1 in order to improve specificity of E1 DNA binding activity. Once the complex recognizes and binds DNA at specific sites, the E2 dimer is removed from DNA. E2 also regulates viral transcription through binding to the E2RE response element (5'-ACCNNNNNNGGT-3') present in multiple copies in the regulatory regions of the viral genome. Activates or represses transcription depending on E2RE's position with regards to proximal promoter elements including the TATA-box. Repression occurs by sterically hindering the assembly of the transcription initiation complex.</text>
</comment>
<feature type="compositionally biased region" description="Polar residues" evidence="13">
    <location>
        <begin position="216"/>
        <end position="235"/>
    </location>
</feature>
<keyword evidence="3 12" id="KW-0678">Repressor</keyword>
<reference evidence="16" key="1">
    <citation type="journal article" date="2017" name="Genome Announc.">
        <title>Complete Genome Sequence of a Novel Human Gammapapillomavirus Isolated from Skin.</title>
        <authorList>
            <person name="Brancaccio R.N."/>
            <person name="Robitaille A."/>
            <person name="Dutta S."/>
            <person name="Rollison D.E."/>
            <person name="Fischer N."/>
            <person name="Grundhoff A."/>
            <person name="Tommasino M."/>
            <person name="Gheit T."/>
        </authorList>
    </citation>
    <scope>NUCLEOTIDE SEQUENCE</scope>
    <source>
        <strain evidence="16">ICB1</strain>
    </source>
</reference>
<feature type="compositionally biased region" description="Low complexity" evidence="13">
    <location>
        <begin position="201"/>
        <end position="215"/>
    </location>
</feature>
<evidence type="ECO:0000313" key="16">
    <source>
        <dbReference type="EMBL" id="ASK07869.1"/>
    </source>
</evidence>
<feature type="domain" description="Papillomavirus E2 C-terminal" evidence="15">
    <location>
        <begin position="318"/>
        <end position="393"/>
    </location>
</feature>
<evidence type="ECO:0000256" key="1">
    <source>
        <dbReference type="ARBA" id="ARBA00004147"/>
    </source>
</evidence>
<proteinExistence type="inferred from homology"/>
<dbReference type="HAMAP" id="MF_04001">
    <property type="entry name" value="PPV_E2"/>
    <property type="match status" value="1"/>
</dbReference>
<comment type="caution">
    <text evidence="12">Lacks conserved residue(s) required for the propagation of feature annotation.</text>
</comment>
<evidence type="ECO:0000256" key="6">
    <source>
        <dbReference type="ARBA" id="ARBA00022562"/>
    </source>
</evidence>
<dbReference type="GO" id="GO:0006351">
    <property type="term" value="P:DNA-templated transcription"/>
    <property type="evidence" value="ECO:0007669"/>
    <property type="project" value="UniProtKB-UniRule"/>
</dbReference>
<evidence type="ECO:0000256" key="3">
    <source>
        <dbReference type="ARBA" id="ARBA00022491"/>
    </source>
</evidence>
<dbReference type="InterPro" id="IPR035975">
    <property type="entry name" value="E2/EBNA1_C_sf"/>
</dbReference>
<evidence type="ECO:0000256" key="9">
    <source>
        <dbReference type="ARBA" id="ARBA00023125"/>
    </source>
</evidence>
<dbReference type="Gene3D" id="2.170.200.10">
    <property type="entry name" value="Papillomavirus E2 early protein domain"/>
    <property type="match status" value="1"/>
</dbReference>
<dbReference type="InterPro" id="IPR036050">
    <property type="entry name" value="Regulatory_protein_E2_N"/>
</dbReference>
<dbReference type="InterPro" id="IPR042504">
    <property type="entry name" value="Regulatory_protein_E2_N_2"/>
</dbReference>
<comment type="subunit">
    <text evidence="12">Binds DNA as homodimer. Interacts with protein E1; this interaction greatly increases E1 DNA-binding activity. Interacts with protein L1; this interaction enhances E2-dependent replication and transcription activation. Interacts with protein L2; this interaction inhibits E2 transcriptional activity but not DNA replication function E2. Interacts with protein E7; this interaction inhibits E7 oncogenic activity. Interacts with host TAF1; this interaction modulates E2-dependent transcriptional regulation. Interacts with host BRD4; this interaction mediates E2 transcriptional activation function. Additionally, the interaction with host BRD4 on mitotic chromosomes mediates tethering of the viral genome. Interacts with host TOPBP1; this interaction is required for optimal viral DNA replication.</text>
</comment>
<keyword evidence="9 12" id="KW-0238">DNA-binding</keyword>
<evidence type="ECO:0000256" key="4">
    <source>
        <dbReference type="ARBA" id="ARBA00022518"/>
    </source>
</evidence>
<evidence type="ECO:0000256" key="2">
    <source>
        <dbReference type="ARBA" id="ARBA00007794"/>
    </source>
</evidence>
<dbReference type="GO" id="GO:0006260">
    <property type="term" value="P:DNA replication"/>
    <property type="evidence" value="ECO:0007669"/>
    <property type="project" value="UniProtKB-KW"/>
</dbReference>
<comment type="subcellular location">
    <subcellularLocation>
        <location evidence="1 12">Host nucleus</location>
    </subcellularLocation>
</comment>
<keyword evidence="5 12" id="KW-0597">Phosphoprotein</keyword>
<feature type="region of interest" description="Disordered" evidence="13">
    <location>
        <begin position="201"/>
        <end position="302"/>
    </location>
</feature>
<evidence type="ECO:0000256" key="11">
    <source>
        <dbReference type="ARBA" id="ARBA00023163"/>
    </source>
</evidence>
<dbReference type="SUPFAM" id="SSF54957">
    <property type="entry name" value="Viral DNA-binding domain"/>
    <property type="match status" value="1"/>
</dbReference>
<sequence length="397" mass="45324">MTRVETQETLSERFAVLQEAILSIYEEGAKDLNSQIKYWDLIRKENVLLYYAKKEGYTRLGLQPTPTPAVSEYKAKQAIQIQLLLKSLSKSPYATEEWTLPDTSAELLNTEPRNCFKKQGYTVEVWFDHDRKKAFPYTNWKYIYYQDQNEKWHKVQGHVDDNGLYFNEVDGDRVYFILFGSDADKYGDTGEWTVKYENTSIVSTSSSSGRTKATTVSTIDEQPTTSGYTATQSESPGRHQREITVSSSTTEGADLRPRRRGSGERASPLPKRRRTTEPTEPQRFSPPTPGEVGTRHRSAPRSGLSRLRRLEIEAWDPPIIIVTGSANTLKCWRNRNKTNSLLYKCSSTVWKWIGEGPCGQNSRMLIAFESVNQRNLFLRTVKLPKNTSYGLGSLDIL</sequence>
<dbReference type="InterPro" id="IPR012677">
    <property type="entry name" value="Nucleotide-bd_a/b_plait_sf"/>
</dbReference>
<evidence type="ECO:0000256" key="7">
    <source>
        <dbReference type="ARBA" id="ARBA00022705"/>
    </source>
</evidence>